<organism evidence="1 2">
    <name type="scientific">Naegleria fowleri</name>
    <name type="common">Brain eating amoeba</name>
    <dbReference type="NCBI Taxonomy" id="5763"/>
    <lineage>
        <taxon>Eukaryota</taxon>
        <taxon>Discoba</taxon>
        <taxon>Heterolobosea</taxon>
        <taxon>Tetramitia</taxon>
        <taxon>Eutetramitia</taxon>
        <taxon>Vahlkampfiidae</taxon>
        <taxon>Naegleria</taxon>
    </lineage>
</organism>
<dbReference type="RefSeq" id="XP_044558472.1">
    <property type="nucleotide sequence ID" value="XM_044710859.1"/>
</dbReference>
<dbReference type="VEuPathDB" id="AmoebaDB:NF0075810"/>
<sequence length="201" mass="23003">MGRQQRVRCDHHYANSSVSTCLINVTNVGDSTICKFASSNLVRVNQHVFHTQKISDAMNSLYGLVSSLWSSTAPTSEVVTNIISTRPEYTQENIKLERSNVYPNEWDHVQLCNYLYCSSEEADGENNYIQFDHDALIAWNNIIDNIFEKKINASQFFRSVGDEDAELELSQLLECRVEDVRKISDMLLRQGTLMEGHVNFQ</sequence>
<gene>
    <name evidence="1" type="ORF">FDP41_007146</name>
</gene>
<dbReference type="EMBL" id="VFQX01000058">
    <property type="protein sequence ID" value="KAF0973759.1"/>
    <property type="molecule type" value="Genomic_DNA"/>
</dbReference>
<evidence type="ECO:0000313" key="2">
    <source>
        <dbReference type="Proteomes" id="UP000444721"/>
    </source>
</evidence>
<dbReference type="Proteomes" id="UP000444721">
    <property type="component" value="Unassembled WGS sequence"/>
</dbReference>
<name>A0A6A5BLI5_NAEFO</name>
<dbReference type="GeneID" id="68114364"/>
<dbReference type="VEuPathDB" id="AmoebaDB:FDP41_007146"/>
<keyword evidence="2" id="KW-1185">Reference proteome</keyword>
<dbReference type="OrthoDB" id="10314777at2759"/>
<reference evidence="1 2" key="1">
    <citation type="journal article" date="2019" name="Sci. Rep.">
        <title>Nanopore sequencing improves the draft genome of the human pathogenic amoeba Naegleria fowleri.</title>
        <authorList>
            <person name="Liechti N."/>
            <person name="Schurch N."/>
            <person name="Bruggmann R."/>
            <person name="Wittwer M."/>
        </authorList>
    </citation>
    <scope>NUCLEOTIDE SEQUENCE [LARGE SCALE GENOMIC DNA]</scope>
    <source>
        <strain evidence="1 2">ATCC 30894</strain>
    </source>
</reference>
<accession>A0A6A5BLI5</accession>
<dbReference type="AlphaFoldDB" id="A0A6A5BLI5"/>
<comment type="caution">
    <text evidence="1">The sequence shown here is derived from an EMBL/GenBank/DDBJ whole genome shotgun (WGS) entry which is preliminary data.</text>
</comment>
<evidence type="ECO:0000313" key="1">
    <source>
        <dbReference type="EMBL" id="KAF0973759.1"/>
    </source>
</evidence>
<protein>
    <submittedName>
        <fullName evidence="1">Uncharacterized protein</fullName>
    </submittedName>
</protein>
<proteinExistence type="predicted"/>